<evidence type="ECO:0000256" key="3">
    <source>
        <dbReference type="ARBA" id="ARBA00022448"/>
    </source>
</evidence>
<dbReference type="Pfam" id="PF13954">
    <property type="entry name" value="PapC_N"/>
    <property type="match status" value="1"/>
</dbReference>
<dbReference type="Pfam" id="PF00577">
    <property type="entry name" value="Usher"/>
    <property type="match status" value="1"/>
</dbReference>
<name>A0A345CVE0_9GAMM</name>
<dbReference type="EMBL" id="CP013970">
    <property type="protein sequence ID" value="AXF77407.1"/>
    <property type="molecule type" value="Genomic_DNA"/>
</dbReference>
<dbReference type="Gene3D" id="2.60.40.2610">
    <property type="entry name" value="Outer membrane usher protein FimD, plug domain"/>
    <property type="match status" value="1"/>
</dbReference>
<dbReference type="PANTHER" id="PTHR30451">
    <property type="entry name" value="OUTER MEMBRANE USHER PROTEIN"/>
    <property type="match status" value="1"/>
</dbReference>
<evidence type="ECO:0000256" key="9">
    <source>
        <dbReference type="ARBA" id="ARBA00023237"/>
    </source>
</evidence>
<keyword evidence="8" id="KW-0472">Membrane</keyword>
<evidence type="ECO:0000256" key="4">
    <source>
        <dbReference type="ARBA" id="ARBA00022452"/>
    </source>
</evidence>
<dbReference type="Pfam" id="PF13953">
    <property type="entry name" value="PapC_C"/>
    <property type="match status" value="1"/>
</dbReference>
<dbReference type="InterPro" id="IPR025949">
    <property type="entry name" value="PapC-like_C"/>
</dbReference>
<dbReference type="GO" id="GO:0015473">
    <property type="term" value="F:fimbrial usher porin activity"/>
    <property type="evidence" value="ECO:0007669"/>
    <property type="project" value="InterPro"/>
</dbReference>
<feature type="domain" description="PapC N-terminal" evidence="12">
    <location>
        <begin position="60"/>
        <end position="198"/>
    </location>
</feature>
<organism evidence="13 14">
    <name type="scientific">Erwinia tracheiphila</name>
    <dbReference type="NCBI Taxonomy" id="65700"/>
    <lineage>
        <taxon>Bacteria</taxon>
        <taxon>Pseudomonadati</taxon>
        <taxon>Pseudomonadota</taxon>
        <taxon>Gammaproteobacteria</taxon>
        <taxon>Enterobacterales</taxon>
        <taxon>Erwiniaceae</taxon>
        <taxon>Erwinia</taxon>
    </lineage>
</organism>
<dbReference type="InterPro" id="IPR037224">
    <property type="entry name" value="PapC_N_sf"/>
</dbReference>
<reference evidence="13 14" key="1">
    <citation type="submission" date="2016-01" db="EMBL/GenBank/DDBJ databases">
        <authorList>
            <person name="Oliw E.H."/>
        </authorList>
    </citation>
    <scope>NUCLEOTIDE SEQUENCE [LARGE SCALE GENOMIC DNA]</scope>
    <source>
        <strain evidence="13 14">MDcuke</strain>
    </source>
</reference>
<dbReference type="Gene3D" id="2.60.40.2070">
    <property type="match status" value="1"/>
</dbReference>
<protein>
    <submittedName>
        <fullName evidence="13">Fimbrial biogenesis outer membrane usher protein</fullName>
    </submittedName>
</protein>
<proteinExistence type="inferred from homology"/>
<comment type="subcellular location">
    <subcellularLocation>
        <location evidence="1">Cell outer membrane</location>
        <topology evidence="1">Multi-pass membrane protein</topology>
    </subcellularLocation>
</comment>
<keyword evidence="9" id="KW-0998">Cell outer membrane</keyword>
<evidence type="ECO:0000256" key="5">
    <source>
        <dbReference type="ARBA" id="ARBA00022558"/>
    </source>
</evidence>
<dbReference type="Proteomes" id="UP000264980">
    <property type="component" value="Chromosome"/>
</dbReference>
<keyword evidence="6" id="KW-0812">Transmembrane</keyword>
<evidence type="ECO:0000256" key="7">
    <source>
        <dbReference type="ARBA" id="ARBA00022729"/>
    </source>
</evidence>
<evidence type="ECO:0000313" key="14">
    <source>
        <dbReference type="Proteomes" id="UP000264980"/>
    </source>
</evidence>
<gene>
    <name evidence="13" type="ORF">AV903_17370</name>
</gene>
<evidence type="ECO:0000259" key="12">
    <source>
        <dbReference type="Pfam" id="PF13954"/>
    </source>
</evidence>
<dbReference type="InterPro" id="IPR043142">
    <property type="entry name" value="PapC-like_C_sf"/>
</dbReference>
<dbReference type="SUPFAM" id="SSF141729">
    <property type="entry name" value="FimD N-terminal domain-like"/>
    <property type="match status" value="1"/>
</dbReference>
<dbReference type="Gene3D" id="2.60.40.3110">
    <property type="match status" value="1"/>
</dbReference>
<dbReference type="AlphaFoldDB" id="A0A345CVE0"/>
<evidence type="ECO:0000259" key="11">
    <source>
        <dbReference type="Pfam" id="PF13953"/>
    </source>
</evidence>
<comment type="similarity">
    <text evidence="2">Belongs to the fimbrial export usher family.</text>
</comment>
<dbReference type="InterPro" id="IPR025885">
    <property type="entry name" value="PapC_N"/>
</dbReference>
<evidence type="ECO:0000256" key="1">
    <source>
        <dbReference type="ARBA" id="ARBA00004571"/>
    </source>
</evidence>
<evidence type="ECO:0000256" key="10">
    <source>
        <dbReference type="SAM" id="SignalP"/>
    </source>
</evidence>
<feature type="domain" description="PapC-like C-terminal" evidence="11">
    <location>
        <begin position="785"/>
        <end position="844"/>
    </location>
</feature>
<evidence type="ECO:0000256" key="2">
    <source>
        <dbReference type="ARBA" id="ARBA00008064"/>
    </source>
</evidence>
<dbReference type="PANTHER" id="PTHR30451:SF21">
    <property type="entry name" value="FIMBRIAL USHER DOMAIN-CONTAINING PROTEIN YDET-RELATED"/>
    <property type="match status" value="1"/>
</dbReference>
<sequence>MLLLIIQNKKVTAMKKKLRCKSLLCLAVFLSTTLSDISHAENQQYDISVKDQNSDNTVRFNTAFLKEFNQGIDLSWLESESGIQPGRHVLEIFLNGKNLRTQKVEFIAKEGKTIPCISKKILSQIAFKDKNISDSWEKQECIDLGEILPGSLASYDHENERLILTIPQIYFFEQPEGYIDPSRWDEGINALSASYSLSGSNTILSKQNGRSMIYGNLQTTLRIGAWRFHTYDSLIAGSMQQSHIQHLQSYAQRSVAPLLSELSLGDLNTSGEFFDTTSLRGVILKSDERMLPWTVKGYAPEVRGIAYSNAIVTIRQNGNVIYEKNVTPGEFNISNLAALGYGGNLDVTVIESNGVVRTFQIPYSSIPQLLRKGYFKYSVATGEARRLTQVTSQSLLESTLQYGLTDNITLYGGLQTTFEKNYNAVNGGTAFNTPLGAISTDITHAFVPQELKTGSGNSVVDSSRLKLSYSKLVSQTNTHFNIASYYMAGNNFYSFDELMRARSRQYDHREGHIERYRNKFEMAITQDLPDEWGQMALSGWWEKNNNTHRNNTRSSYLFSYRNNYDSVNYSVNVNKVYNFDGKEDTALILNASMPFGFKKGARPKLRASMSYSNSDAVFRTSLSGSTQKDDSSTSFNTYFSQSSKTNSNFGINVGHTTNKLQKNISYSQSMNSSSLAGSLSGGILLHGEGVNFSSYMGETIALVEAKSAEGASIKGHRNSRVGSNGFGVMSYLRPYEENILNLDLKGAPIGFDTEEDSLEIVPTAGAVVKVKFNNNNQNNKSVIARIKTDSGNFIPFGARLYDESDNIYGTSGQGGITILSLPDEFKLLKVTWLENGNIVSCHISPSELENSIASMKAELTTVDLRCHKK</sequence>
<feature type="signal peptide" evidence="10">
    <location>
        <begin position="1"/>
        <end position="40"/>
    </location>
</feature>
<dbReference type="GO" id="GO:0009297">
    <property type="term" value="P:pilus assembly"/>
    <property type="evidence" value="ECO:0007669"/>
    <property type="project" value="InterPro"/>
</dbReference>
<keyword evidence="7 10" id="KW-0732">Signal</keyword>
<evidence type="ECO:0000256" key="6">
    <source>
        <dbReference type="ARBA" id="ARBA00022692"/>
    </source>
</evidence>
<dbReference type="InterPro" id="IPR000015">
    <property type="entry name" value="Fimb_usher"/>
</dbReference>
<dbReference type="GO" id="GO:0009279">
    <property type="term" value="C:cell outer membrane"/>
    <property type="evidence" value="ECO:0007669"/>
    <property type="project" value="UniProtKB-SubCell"/>
</dbReference>
<dbReference type="InterPro" id="IPR042186">
    <property type="entry name" value="FimD_plug_dom"/>
</dbReference>
<keyword evidence="5" id="KW-1029">Fimbrium biogenesis</keyword>
<keyword evidence="4" id="KW-1134">Transmembrane beta strand</keyword>
<dbReference type="Gene3D" id="3.10.20.410">
    <property type="match status" value="1"/>
</dbReference>
<evidence type="ECO:0000313" key="13">
    <source>
        <dbReference type="EMBL" id="AXF77407.1"/>
    </source>
</evidence>
<feature type="chain" id="PRO_5016607975" evidence="10">
    <location>
        <begin position="41"/>
        <end position="869"/>
    </location>
</feature>
<keyword evidence="3" id="KW-0813">Transport</keyword>
<evidence type="ECO:0000256" key="8">
    <source>
        <dbReference type="ARBA" id="ARBA00023136"/>
    </source>
</evidence>
<accession>A0A345CVE0</accession>